<evidence type="ECO:0000256" key="1">
    <source>
        <dbReference type="SAM" id="MobiDB-lite"/>
    </source>
</evidence>
<reference evidence="3" key="1">
    <citation type="submission" date="2014-01" db="EMBL/GenBank/DDBJ databases">
        <title>The Genome Sequence of Anopheles farauti FAR1 (V2).</title>
        <authorList>
            <consortium name="The Broad Institute Genomics Platform"/>
            <person name="Neafsey D.E."/>
            <person name="Besansky N."/>
            <person name="Howell P."/>
            <person name="Walton C."/>
            <person name="Young S.K."/>
            <person name="Zeng Q."/>
            <person name="Gargeya S."/>
            <person name="Fitzgerald M."/>
            <person name="Haas B."/>
            <person name="Abouelleil A."/>
            <person name="Allen A.W."/>
            <person name="Alvarado L."/>
            <person name="Arachchi H.M."/>
            <person name="Berlin A.M."/>
            <person name="Chapman S.B."/>
            <person name="Gainer-Dewar J."/>
            <person name="Goldberg J."/>
            <person name="Griggs A."/>
            <person name="Gujja S."/>
            <person name="Hansen M."/>
            <person name="Howarth C."/>
            <person name="Imamovic A."/>
            <person name="Ireland A."/>
            <person name="Larimer J."/>
            <person name="McCowan C."/>
            <person name="Murphy C."/>
            <person name="Pearson M."/>
            <person name="Poon T.W."/>
            <person name="Priest M."/>
            <person name="Roberts A."/>
            <person name="Saif S."/>
            <person name="Shea T."/>
            <person name="Sisk P."/>
            <person name="Sykes S."/>
            <person name="Wortman J."/>
            <person name="Nusbaum C."/>
            <person name="Birren B."/>
        </authorList>
    </citation>
    <scope>NUCLEOTIDE SEQUENCE [LARGE SCALE GENOMIC DNA]</scope>
    <source>
        <strain evidence="3">FAR1</strain>
    </source>
</reference>
<proteinExistence type="predicted"/>
<evidence type="ECO:0000313" key="2">
    <source>
        <dbReference type="EnsemblMetazoa" id="AFAF003147-PA"/>
    </source>
</evidence>
<feature type="compositionally biased region" description="Basic and acidic residues" evidence="1">
    <location>
        <begin position="76"/>
        <end position="87"/>
    </location>
</feature>
<feature type="region of interest" description="Disordered" evidence="1">
    <location>
        <begin position="58"/>
        <end position="118"/>
    </location>
</feature>
<feature type="compositionally biased region" description="Basic and acidic residues" evidence="1">
    <location>
        <begin position="295"/>
        <end position="308"/>
    </location>
</feature>
<reference evidence="2" key="2">
    <citation type="submission" date="2020-05" db="UniProtKB">
        <authorList>
            <consortium name="EnsemblMetazoa"/>
        </authorList>
    </citation>
    <scope>IDENTIFICATION</scope>
    <source>
        <strain evidence="2">FAR1</strain>
    </source>
</reference>
<dbReference type="EMBL" id="AXCN02001727">
    <property type="status" value="NOT_ANNOTATED_CDS"/>
    <property type="molecule type" value="Genomic_DNA"/>
</dbReference>
<keyword evidence="3" id="KW-1185">Reference proteome</keyword>
<dbReference type="Proteomes" id="UP000075886">
    <property type="component" value="Unassembled WGS sequence"/>
</dbReference>
<feature type="region of interest" description="Disordered" evidence="1">
    <location>
        <begin position="277"/>
        <end position="322"/>
    </location>
</feature>
<accession>A0A182Q4X6</accession>
<dbReference type="VEuPathDB" id="VectorBase:AFAF003147"/>
<organism evidence="2 3">
    <name type="scientific">Anopheles farauti</name>
    <dbReference type="NCBI Taxonomy" id="69004"/>
    <lineage>
        <taxon>Eukaryota</taxon>
        <taxon>Metazoa</taxon>
        <taxon>Ecdysozoa</taxon>
        <taxon>Arthropoda</taxon>
        <taxon>Hexapoda</taxon>
        <taxon>Insecta</taxon>
        <taxon>Pterygota</taxon>
        <taxon>Neoptera</taxon>
        <taxon>Endopterygota</taxon>
        <taxon>Diptera</taxon>
        <taxon>Nematocera</taxon>
        <taxon>Culicoidea</taxon>
        <taxon>Culicidae</taxon>
        <taxon>Anophelinae</taxon>
        <taxon>Anopheles</taxon>
    </lineage>
</organism>
<protein>
    <submittedName>
        <fullName evidence="2">Uncharacterized protein</fullName>
    </submittedName>
</protein>
<sequence>MGKLVQTEIEGAHLVLKHKPLKSAFLNLKEHLKPFFSVANKALAKVFSIKTEEVEVAKMKESEPTTQAPTPPATKAADKSAEKDGTHLSKPTSAVERRRAFMQSKRAKKRRPRPLSLRESWKNKLRELESHGEEEMLELGNKSDHPEASVVSGCSCKCPSAQRRRAAHRRLATRCSDHIRSDNSPPMRCATPLNRNPPHPPDVSIGILNEFLDLHNLASRLTFRRTTKTSVPAQLRSSEVQIFRQFMPALEIYQFVLSCICSGLHRYRRLPKPRKVSLEDSPYDDRNIDNLYLSPDERNNPSGRREFPDGIQYAPSERLNAK</sequence>
<evidence type="ECO:0000313" key="3">
    <source>
        <dbReference type="Proteomes" id="UP000075886"/>
    </source>
</evidence>
<name>A0A182Q4X6_9DIPT</name>
<dbReference type="EnsemblMetazoa" id="AFAF003147-RA">
    <property type="protein sequence ID" value="AFAF003147-PA"/>
    <property type="gene ID" value="AFAF003147"/>
</dbReference>
<dbReference type="AlphaFoldDB" id="A0A182Q4X6"/>